<reference evidence="20 21" key="1">
    <citation type="submission" date="2021-02" db="EMBL/GenBank/DDBJ databases">
        <title>Niveibacterium changnyeongensis HC41.</title>
        <authorList>
            <person name="Kang M."/>
        </authorList>
    </citation>
    <scope>NUCLEOTIDE SEQUENCE [LARGE SCALE GENOMIC DNA]</scope>
    <source>
        <strain evidence="20 21">HC41</strain>
    </source>
</reference>
<feature type="transmembrane region" description="Helical" evidence="19">
    <location>
        <begin position="78"/>
        <end position="96"/>
    </location>
</feature>
<protein>
    <recommendedName>
        <fullName evidence="7 18">Phosphatidate cytidylyltransferase</fullName>
        <ecNumber evidence="6 18">2.7.7.41</ecNumber>
    </recommendedName>
</protein>
<dbReference type="Pfam" id="PF01148">
    <property type="entry name" value="CTP_transf_1"/>
    <property type="match status" value="1"/>
</dbReference>
<keyword evidence="16" id="KW-0594">Phospholipid biosynthesis</keyword>
<dbReference type="InterPro" id="IPR000374">
    <property type="entry name" value="PC_trans"/>
</dbReference>
<evidence type="ECO:0000256" key="11">
    <source>
        <dbReference type="ARBA" id="ARBA00022692"/>
    </source>
</evidence>
<dbReference type="PANTHER" id="PTHR46382:SF1">
    <property type="entry name" value="PHOSPHATIDATE CYTIDYLYLTRANSFERASE"/>
    <property type="match status" value="1"/>
</dbReference>
<keyword evidence="9" id="KW-0444">Lipid biosynthesis</keyword>
<accession>A0ABX7M042</accession>
<keyword evidence="21" id="KW-1185">Reference proteome</keyword>
<keyword evidence="8" id="KW-1003">Cell membrane</keyword>
<evidence type="ECO:0000256" key="16">
    <source>
        <dbReference type="ARBA" id="ARBA00023209"/>
    </source>
</evidence>
<evidence type="ECO:0000256" key="1">
    <source>
        <dbReference type="ARBA" id="ARBA00001698"/>
    </source>
</evidence>
<evidence type="ECO:0000256" key="4">
    <source>
        <dbReference type="ARBA" id="ARBA00005189"/>
    </source>
</evidence>
<comment type="subcellular location">
    <subcellularLocation>
        <location evidence="2">Cell membrane</location>
        <topology evidence="2">Multi-pass membrane protein</topology>
    </subcellularLocation>
</comment>
<evidence type="ECO:0000256" key="7">
    <source>
        <dbReference type="ARBA" id="ARBA00019373"/>
    </source>
</evidence>
<comment type="similarity">
    <text evidence="5 18">Belongs to the CDS family.</text>
</comment>
<keyword evidence="15 19" id="KW-0472">Membrane</keyword>
<evidence type="ECO:0000256" key="14">
    <source>
        <dbReference type="ARBA" id="ARBA00023098"/>
    </source>
</evidence>
<proteinExistence type="inferred from homology"/>
<dbReference type="GO" id="GO:0016779">
    <property type="term" value="F:nucleotidyltransferase activity"/>
    <property type="evidence" value="ECO:0007669"/>
    <property type="project" value="UniProtKB-KW"/>
</dbReference>
<evidence type="ECO:0000256" key="13">
    <source>
        <dbReference type="ARBA" id="ARBA00022989"/>
    </source>
</evidence>
<evidence type="ECO:0000256" key="15">
    <source>
        <dbReference type="ARBA" id="ARBA00023136"/>
    </source>
</evidence>
<dbReference type="PANTHER" id="PTHR46382">
    <property type="entry name" value="PHOSPHATIDATE CYTIDYLYLTRANSFERASE"/>
    <property type="match status" value="1"/>
</dbReference>
<dbReference type="RefSeq" id="WP_206252427.1">
    <property type="nucleotide sequence ID" value="NZ_CP071060.1"/>
</dbReference>
<comment type="pathway">
    <text evidence="3 18">Phospholipid metabolism; CDP-diacylglycerol biosynthesis; CDP-diacylglycerol from sn-glycerol 3-phosphate: step 3/3.</text>
</comment>
<keyword evidence="13 19" id="KW-1133">Transmembrane helix</keyword>
<dbReference type="PROSITE" id="PS51257">
    <property type="entry name" value="PROKAR_LIPOPROTEIN"/>
    <property type="match status" value="1"/>
</dbReference>
<keyword evidence="14" id="KW-0443">Lipid metabolism</keyword>
<dbReference type="EMBL" id="CP071060">
    <property type="protein sequence ID" value="QSI75135.1"/>
    <property type="molecule type" value="Genomic_DNA"/>
</dbReference>
<feature type="transmembrane region" description="Helical" evidence="19">
    <location>
        <begin position="174"/>
        <end position="195"/>
    </location>
</feature>
<keyword evidence="11 18" id="KW-0812">Transmembrane</keyword>
<keyword evidence="10 18" id="KW-0808">Transferase</keyword>
<evidence type="ECO:0000256" key="17">
    <source>
        <dbReference type="ARBA" id="ARBA00023264"/>
    </source>
</evidence>
<feature type="transmembrane region" description="Helical" evidence="19">
    <location>
        <begin position="108"/>
        <end position="127"/>
    </location>
</feature>
<evidence type="ECO:0000256" key="5">
    <source>
        <dbReference type="ARBA" id="ARBA00010185"/>
    </source>
</evidence>
<name>A0ABX7M042_9RHOO</name>
<comment type="pathway">
    <text evidence="4">Lipid metabolism.</text>
</comment>
<evidence type="ECO:0000256" key="19">
    <source>
        <dbReference type="SAM" id="Phobius"/>
    </source>
</evidence>
<feature type="transmembrane region" description="Helical" evidence="19">
    <location>
        <begin position="201"/>
        <end position="222"/>
    </location>
</feature>
<evidence type="ECO:0000256" key="10">
    <source>
        <dbReference type="ARBA" id="ARBA00022679"/>
    </source>
</evidence>
<evidence type="ECO:0000256" key="2">
    <source>
        <dbReference type="ARBA" id="ARBA00004651"/>
    </source>
</evidence>
<evidence type="ECO:0000313" key="20">
    <source>
        <dbReference type="EMBL" id="QSI75135.1"/>
    </source>
</evidence>
<evidence type="ECO:0000256" key="18">
    <source>
        <dbReference type="RuleBase" id="RU003938"/>
    </source>
</evidence>
<feature type="transmembrane region" description="Helical" evidence="19">
    <location>
        <begin position="55"/>
        <end position="72"/>
    </location>
</feature>
<keyword evidence="17" id="KW-1208">Phospholipid metabolism</keyword>
<keyword evidence="12 18" id="KW-0548">Nucleotidyltransferase</keyword>
<comment type="catalytic activity">
    <reaction evidence="1 18">
        <text>a 1,2-diacyl-sn-glycero-3-phosphate + CTP + H(+) = a CDP-1,2-diacyl-sn-glycerol + diphosphate</text>
        <dbReference type="Rhea" id="RHEA:16229"/>
        <dbReference type="ChEBI" id="CHEBI:15378"/>
        <dbReference type="ChEBI" id="CHEBI:33019"/>
        <dbReference type="ChEBI" id="CHEBI:37563"/>
        <dbReference type="ChEBI" id="CHEBI:58332"/>
        <dbReference type="ChEBI" id="CHEBI:58608"/>
        <dbReference type="EC" id="2.7.7.41"/>
    </reaction>
</comment>
<evidence type="ECO:0000256" key="8">
    <source>
        <dbReference type="ARBA" id="ARBA00022475"/>
    </source>
</evidence>
<dbReference type="PROSITE" id="PS01315">
    <property type="entry name" value="CDS"/>
    <property type="match status" value="1"/>
</dbReference>
<organism evidence="20 21">
    <name type="scientific">Niveibacterium microcysteis</name>
    <dbReference type="NCBI Taxonomy" id="2811415"/>
    <lineage>
        <taxon>Bacteria</taxon>
        <taxon>Pseudomonadati</taxon>
        <taxon>Pseudomonadota</taxon>
        <taxon>Betaproteobacteria</taxon>
        <taxon>Rhodocyclales</taxon>
        <taxon>Rhodocyclaceae</taxon>
        <taxon>Niveibacterium</taxon>
    </lineage>
</organism>
<evidence type="ECO:0000256" key="12">
    <source>
        <dbReference type="ARBA" id="ARBA00022695"/>
    </source>
</evidence>
<dbReference type="EC" id="2.7.7.41" evidence="6 18"/>
<evidence type="ECO:0000256" key="3">
    <source>
        <dbReference type="ARBA" id="ARBA00005119"/>
    </source>
</evidence>
<sequence length="271" mass="28947">MLRERVITALLMLAGLLAAVFYLPTNGWWIACGALGLAAAWEWAGLFHLPSAVRWGYGVVVAAAVVAFAAIASPAIDAALFVLSALFWMLVAPPWLKQRWRLSGGAVLPLILGLVILLPSAVALARLREANVWLMLAVMAVVWVADIAAYFGGRAFGRRKLAPEISPGKSWEGVYSGLAGVLLYGAVVFSVWMPFVPQRLGWPIALMLLLALSALSVIGDLFESLLKRQAGLKDSSGLLPGHGGVLDRIDSLTSTLPLVALWALVWRLAGS</sequence>
<feature type="transmembrane region" description="Helical" evidence="19">
    <location>
        <begin position="133"/>
        <end position="153"/>
    </location>
</feature>
<gene>
    <name evidence="20" type="ORF">JY500_11400</name>
</gene>
<evidence type="ECO:0000256" key="6">
    <source>
        <dbReference type="ARBA" id="ARBA00012487"/>
    </source>
</evidence>
<dbReference type="Proteomes" id="UP000663570">
    <property type="component" value="Chromosome"/>
</dbReference>
<evidence type="ECO:0000256" key="9">
    <source>
        <dbReference type="ARBA" id="ARBA00022516"/>
    </source>
</evidence>
<evidence type="ECO:0000313" key="21">
    <source>
        <dbReference type="Proteomes" id="UP000663570"/>
    </source>
</evidence>